<comment type="caution">
    <text evidence="2">The sequence shown here is derived from an EMBL/GenBank/DDBJ whole genome shotgun (WGS) entry which is preliminary data.</text>
</comment>
<reference evidence="2 3" key="1">
    <citation type="journal article" date="2019" name="Sci. Rep.">
        <title>A high-quality genome of Eragrostis curvula grass provides insights into Poaceae evolution and supports new strategies to enhance forage quality.</title>
        <authorList>
            <person name="Carballo J."/>
            <person name="Santos B.A.C.M."/>
            <person name="Zappacosta D."/>
            <person name="Garbus I."/>
            <person name="Selva J.P."/>
            <person name="Gallo C.A."/>
            <person name="Diaz A."/>
            <person name="Albertini E."/>
            <person name="Caccamo M."/>
            <person name="Echenique V."/>
        </authorList>
    </citation>
    <scope>NUCLEOTIDE SEQUENCE [LARGE SCALE GENOMIC DNA]</scope>
    <source>
        <strain evidence="3">cv. Victoria</strain>
        <tissue evidence="2">Leaf</tissue>
    </source>
</reference>
<keyword evidence="3" id="KW-1185">Reference proteome</keyword>
<gene>
    <name evidence="2" type="ORF">EJB05_56222</name>
</gene>
<sequence length="140" mass="15143">MPSPSPFVSWSSSGEPALSLSTSSMDRSDGARTRGTTLLASVTTTMWPSPRTRPARARKRASAASDACGRRGVVERLGRHEEAEHAEGDVEHVAVCVEADFYWCCVTNGVERTTPVPLSAAEGPRRSVLVLLVSWNSMRQ</sequence>
<feature type="region of interest" description="Disordered" evidence="1">
    <location>
        <begin position="1"/>
        <end position="66"/>
    </location>
</feature>
<dbReference type="AlphaFoldDB" id="A0A5J9SHB7"/>
<feature type="compositionally biased region" description="Polar residues" evidence="1">
    <location>
        <begin position="34"/>
        <end position="47"/>
    </location>
</feature>
<name>A0A5J9SHB7_9POAL</name>
<protein>
    <submittedName>
        <fullName evidence="2">Uncharacterized protein</fullName>
    </submittedName>
</protein>
<evidence type="ECO:0000256" key="1">
    <source>
        <dbReference type="SAM" id="MobiDB-lite"/>
    </source>
</evidence>
<organism evidence="2 3">
    <name type="scientific">Eragrostis curvula</name>
    <name type="common">weeping love grass</name>
    <dbReference type="NCBI Taxonomy" id="38414"/>
    <lineage>
        <taxon>Eukaryota</taxon>
        <taxon>Viridiplantae</taxon>
        <taxon>Streptophyta</taxon>
        <taxon>Embryophyta</taxon>
        <taxon>Tracheophyta</taxon>
        <taxon>Spermatophyta</taxon>
        <taxon>Magnoliopsida</taxon>
        <taxon>Liliopsida</taxon>
        <taxon>Poales</taxon>
        <taxon>Poaceae</taxon>
        <taxon>PACMAD clade</taxon>
        <taxon>Chloridoideae</taxon>
        <taxon>Eragrostideae</taxon>
        <taxon>Eragrostidinae</taxon>
        <taxon>Eragrostis</taxon>
    </lineage>
</organism>
<dbReference type="Gramene" id="TVT98459">
    <property type="protein sequence ID" value="TVT98459"/>
    <property type="gene ID" value="EJB05_56222"/>
</dbReference>
<dbReference type="Proteomes" id="UP000324897">
    <property type="component" value="Unassembled WGS sequence"/>
</dbReference>
<evidence type="ECO:0000313" key="2">
    <source>
        <dbReference type="EMBL" id="TVT98459.1"/>
    </source>
</evidence>
<dbReference type="EMBL" id="RWGY01000854">
    <property type="protein sequence ID" value="TVT98459.1"/>
    <property type="molecule type" value="Genomic_DNA"/>
</dbReference>
<accession>A0A5J9SHB7</accession>
<evidence type="ECO:0000313" key="3">
    <source>
        <dbReference type="Proteomes" id="UP000324897"/>
    </source>
</evidence>
<proteinExistence type="predicted"/>
<feature type="compositionally biased region" description="Low complexity" evidence="1">
    <location>
        <begin position="1"/>
        <end position="16"/>
    </location>
</feature>